<organism evidence="1 2">
    <name type="scientific">Actinoplanes auranticolor</name>
    <dbReference type="NCBI Taxonomy" id="47988"/>
    <lineage>
        <taxon>Bacteria</taxon>
        <taxon>Bacillati</taxon>
        <taxon>Actinomycetota</taxon>
        <taxon>Actinomycetes</taxon>
        <taxon>Micromonosporales</taxon>
        <taxon>Micromonosporaceae</taxon>
        <taxon>Actinoplanes</taxon>
    </lineage>
</organism>
<protein>
    <submittedName>
        <fullName evidence="1">Uncharacterized protein</fullName>
    </submittedName>
</protein>
<proteinExistence type="predicted"/>
<keyword evidence="2" id="KW-1185">Reference proteome</keyword>
<accession>A0A919VWG1</accession>
<gene>
    <name evidence="1" type="ORF">Aau02nite_85780</name>
</gene>
<dbReference type="EMBL" id="BOQL01000082">
    <property type="protein sequence ID" value="GIM79436.1"/>
    <property type="molecule type" value="Genomic_DNA"/>
</dbReference>
<reference evidence="1" key="1">
    <citation type="submission" date="2021-03" db="EMBL/GenBank/DDBJ databases">
        <title>Whole genome shotgun sequence of Actinoplanes auranticolor NBRC 12245.</title>
        <authorList>
            <person name="Komaki H."/>
            <person name="Tamura T."/>
        </authorList>
    </citation>
    <scope>NUCLEOTIDE SEQUENCE</scope>
    <source>
        <strain evidence="1">NBRC 12245</strain>
    </source>
</reference>
<dbReference type="Proteomes" id="UP000681340">
    <property type="component" value="Unassembled WGS sequence"/>
</dbReference>
<evidence type="ECO:0000313" key="2">
    <source>
        <dbReference type="Proteomes" id="UP000681340"/>
    </source>
</evidence>
<dbReference type="RefSeq" id="WP_212994370.1">
    <property type="nucleotide sequence ID" value="NZ_BAABEA010000048.1"/>
</dbReference>
<evidence type="ECO:0000313" key="1">
    <source>
        <dbReference type="EMBL" id="GIM79436.1"/>
    </source>
</evidence>
<dbReference type="AlphaFoldDB" id="A0A919VWG1"/>
<comment type="caution">
    <text evidence="1">The sequence shown here is derived from an EMBL/GenBank/DDBJ whole genome shotgun (WGS) entry which is preliminary data.</text>
</comment>
<name>A0A919VWG1_9ACTN</name>
<sequence length="70" mass="7567">MDAALIADAQKLPPGTPGLLYPRSRSGVRAVRLAARIGSLGVLRKLTSRIGHVARTDQPLPPMNLERNVR</sequence>